<dbReference type="AlphaFoldDB" id="A0AAN8XAE0"/>
<sequence>MDDPQAGPSSDSPPRKPLFIASKEWFAKFQKCFGLKSVSVHGEDASAAAAAAEEYVKNDFKKIIEEECNQGDEAGHNQCWKSSMTTVIRAFMALYTRNALVNLVDSMDVDKEFALKT</sequence>
<comment type="caution">
    <text evidence="1">The sequence shown here is derived from an EMBL/GenBank/DDBJ whole genome shotgun (WGS) entry which is preliminary data.</text>
</comment>
<evidence type="ECO:0000313" key="2">
    <source>
        <dbReference type="Proteomes" id="UP001381693"/>
    </source>
</evidence>
<organism evidence="1 2">
    <name type="scientific">Halocaridina rubra</name>
    <name type="common">Hawaiian red shrimp</name>
    <dbReference type="NCBI Taxonomy" id="373956"/>
    <lineage>
        <taxon>Eukaryota</taxon>
        <taxon>Metazoa</taxon>
        <taxon>Ecdysozoa</taxon>
        <taxon>Arthropoda</taxon>
        <taxon>Crustacea</taxon>
        <taxon>Multicrustacea</taxon>
        <taxon>Malacostraca</taxon>
        <taxon>Eumalacostraca</taxon>
        <taxon>Eucarida</taxon>
        <taxon>Decapoda</taxon>
        <taxon>Pleocyemata</taxon>
        <taxon>Caridea</taxon>
        <taxon>Atyoidea</taxon>
        <taxon>Atyidae</taxon>
        <taxon>Halocaridina</taxon>
    </lineage>
</organism>
<dbReference type="EMBL" id="JAXCGZ010009530">
    <property type="protein sequence ID" value="KAK7076858.1"/>
    <property type="molecule type" value="Genomic_DNA"/>
</dbReference>
<evidence type="ECO:0008006" key="3">
    <source>
        <dbReference type="Google" id="ProtNLM"/>
    </source>
</evidence>
<reference evidence="1 2" key="1">
    <citation type="submission" date="2023-11" db="EMBL/GenBank/DDBJ databases">
        <title>Halocaridina rubra genome assembly.</title>
        <authorList>
            <person name="Smith C."/>
        </authorList>
    </citation>
    <scope>NUCLEOTIDE SEQUENCE [LARGE SCALE GENOMIC DNA]</scope>
    <source>
        <strain evidence="1">EP-1</strain>
        <tissue evidence="1">Whole</tissue>
    </source>
</reference>
<feature type="non-terminal residue" evidence="1">
    <location>
        <position position="117"/>
    </location>
</feature>
<accession>A0AAN8XAE0</accession>
<protein>
    <recommendedName>
        <fullName evidence="3">HTH CENPB-type domain-containing protein</fullName>
    </recommendedName>
</protein>
<dbReference type="Proteomes" id="UP001381693">
    <property type="component" value="Unassembled WGS sequence"/>
</dbReference>
<gene>
    <name evidence="1" type="ORF">SK128_000966</name>
</gene>
<evidence type="ECO:0000313" key="1">
    <source>
        <dbReference type="EMBL" id="KAK7076858.1"/>
    </source>
</evidence>
<keyword evidence="2" id="KW-1185">Reference proteome</keyword>
<name>A0AAN8XAE0_HALRR</name>
<proteinExistence type="predicted"/>